<evidence type="ECO:0000313" key="2">
    <source>
        <dbReference type="EMBL" id="RNM16032.1"/>
    </source>
</evidence>
<reference evidence="2 3" key="1">
    <citation type="submission" date="2018-11" db="EMBL/GenBank/DDBJ databases">
        <authorList>
            <person name="Li F."/>
        </authorList>
    </citation>
    <scope>NUCLEOTIDE SEQUENCE [LARGE SCALE GENOMIC DNA]</scope>
    <source>
        <strain evidence="2 3">Gsoil 818</strain>
    </source>
</reference>
<comment type="caution">
    <text evidence="2">The sequence shown here is derived from an EMBL/GenBank/DDBJ whole genome shotgun (WGS) entry which is preliminary data.</text>
</comment>
<name>A0A3N0GV72_9ACTN</name>
<organism evidence="2 3">
    <name type="scientific">Nocardioides pocheonensis</name>
    <dbReference type="NCBI Taxonomy" id="661485"/>
    <lineage>
        <taxon>Bacteria</taxon>
        <taxon>Bacillati</taxon>
        <taxon>Actinomycetota</taxon>
        <taxon>Actinomycetes</taxon>
        <taxon>Propionibacteriales</taxon>
        <taxon>Nocardioidaceae</taxon>
        <taxon>Nocardioides</taxon>
    </lineage>
</organism>
<dbReference type="AlphaFoldDB" id="A0A3N0GV72"/>
<feature type="transmembrane region" description="Helical" evidence="1">
    <location>
        <begin position="164"/>
        <end position="190"/>
    </location>
</feature>
<feature type="transmembrane region" description="Helical" evidence="1">
    <location>
        <begin position="230"/>
        <end position="253"/>
    </location>
</feature>
<sequence length="585" mass="59574">MSRSGAGARLGLTAATLVVPVLVLGPVLLHRGYVLVGDMSFVPHQPWKPAWLGLDGSVPRAVPADAVVSVLGQVVPGDLLQKVVLLATLVAAGAGVLRLTSRIPDVATPARLGGAVLYVWNPYVYERLAIGHWGLLVGYAALPWVVGAALDVRRGGASAHARLFLLLLVAAAGSPTGGLVAGLAAVVVAAGRRRPWSGALVLGSVLVVNLPWLVPGALNQAPPGDASGVAAFAARVDTPFGVWGSLLTLGGIWKTAVVPSERGTGLLVLVALLVAVAALVRLAAGSRPGGDGEPVAARRLLLLAGLAFLLAVVPATGAGERLVSSLVESVPAAGIWRDSQKWLQPVALASALGFALLLDGAARRLRRAGLPAAGVGAVALLPLVLLPGLGWGLAGRLDPVTYPQEWETVRQVIESQPAAERRTAVLPWSAYQRLPWNDGRAALDPALRFFPGQVVVDEDLSISDAVTVRGADSSEAAIGRALREHRPLGPALAGAGVRYLLVERTAAGAADVPVPDGATLHAGPELLLVDVGGRAVPTRAPHATTIVAADALTAAGAIASTVIAIRRKPGGGSATMQAGAVSTTI</sequence>
<dbReference type="Proteomes" id="UP000279994">
    <property type="component" value="Unassembled WGS sequence"/>
</dbReference>
<dbReference type="OrthoDB" id="3463898at2"/>
<gene>
    <name evidence="2" type="ORF">EFL26_07720</name>
</gene>
<evidence type="ECO:0000256" key="1">
    <source>
        <dbReference type="SAM" id="Phobius"/>
    </source>
</evidence>
<proteinExistence type="predicted"/>
<feature type="transmembrane region" description="Helical" evidence="1">
    <location>
        <begin position="130"/>
        <end position="152"/>
    </location>
</feature>
<protein>
    <recommendedName>
        <fullName evidence="4">DUF3367 domain-containing protein</fullName>
    </recommendedName>
</protein>
<feature type="transmembrane region" description="Helical" evidence="1">
    <location>
        <begin position="296"/>
        <end position="316"/>
    </location>
</feature>
<keyword evidence="3" id="KW-1185">Reference proteome</keyword>
<accession>A0A3N0GV72</accession>
<feature type="transmembrane region" description="Helical" evidence="1">
    <location>
        <begin position="196"/>
        <end position="218"/>
    </location>
</feature>
<feature type="transmembrane region" description="Helical" evidence="1">
    <location>
        <begin position="79"/>
        <end position="99"/>
    </location>
</feature>
<keyword evidence="1" id="KW-0472">Membrane</keyword>
<feature type="transmembrane region" description="Helical" evidence="1">
    <location>
        <begin position="370"/>
        <end position="394"/>
    </location>
</feature>
<keyword evidence="1" id="KW-0812">Transmembrane</keyword>
<evidence type="ECO:0000313" key="3">
    <source>
        <dbReference type="Proteomes" id="UP000279994"/>
    </source>
</evidence>
<feature type="transmembrane region" description="Helical" evidence="1">
    <location>
        <begin position="265"/>
        <end position="284"/>
    </location>
</feature>
<keyword evidence="1" id="KW-1133">Transmembrane helix</keyword>
<feature type="transmembrane region" description="Helical" evidence="1">
    <location>
        <begin position="12"/>
        <end position="29"/>
    </location>
</feature>
<evidence type="ECO:0008006" key="4">
    <source>
        <dbReference type="Google" id="ProtNLM"/>
    </source>
</evidence>
<dbReference type="RefSeq" id="WP_123222285.1">
    <property type="nucleotide sequence ID" value="NZ_RJSF01000019.1"/>
</dbReference>
<dbReference type="EMBL" id="RJSF01000019">
    <property type="protein sequence ID" value="RNM16032.1"/>
    <property type="molecule type" value="Genomic_DNA"/>
</dbReference>